<dbReference type="AlphaFoldDB" id="A0A9D2JX35"/>
<dbReference type="GO" id="GO:0016788">
    <property type="term" value="F:hydrolase activity, acting on ester bonds"/>
    <property type="evidence" value="ECO:0007669"/>
    <property type="project" value="UniProtKB-ARBA"/>
</dbReference>
<dbReference type="InterPro" id="IPR036514">
    <property type="entry name" value="SGNH_hydro_sf"/>
</dbReference>
<dbReference type="InterPro" id="IPR014982">
    <property type="entry name" value="GSCFA"/>
</dbReference>
<comment type="caution">
    <text evidence="2">The sequence shown here is derived from an EMBL/GenBank/DDBJ whole genome shotgun (WGS) entry which is preliminary data.</text>
</comment>
<dbReference type="Pfam" id="PF08885">
    <property type="entry name" value="GSCFA"/>
    <property type="match status" value="2"/>
</dbReference>
<proteinExistence type="predicted"/>
<dbReference type="Proteomes" id="UP000824055">
    <property type="component" value="Unassembled WGS sequence"/>
</dbReference>
<gene>
    <name evidence="2" type="ORF">H9966_04550</name>
</gene>
<protein>
    <submittedName>
        <fullName evidence="2">GSCFA domain-containing protein</fullName>
    </submittedName>
</protein>
<organism evidence="2 3">
    <name type="scientific">Candidatus Prevotella avicola</name>
    <dbReference type="NCBI Taxonomy" id="2838738"/>
    <lineage>
        <taxon>Bacteria</taxon>
        <taxon>Pseudomonadati</taxon>
        <taxon>Bacteroidota</taxon>
        <taxon>Bacteroidia</taxon>
        <taxon>Bacteroidales</taxon>
        <taxon>Prevotellaceae</taxon>
        <taxon>Prevotella</taxon>
    </lineage>
</organism>
<evidence type="ECO:0000259" key="1">
    <source>
        <dbReference type="Pfam" id="PF08885"/>
    </source>
</evidence>
<dbReference type="SUPFAM" id="SSF52266">
    <property type="entry name" value="SGNH hydrolase"/>
    <property type="match status" value="1"/>
</dbReference>
<sequence length="289" mass="33371">MELQTIVKIPKGTFQLRPEDNMLFVGSCFADNLGRRFWDDQFRVSVNPYGVMYNPVSVLHTVKRWLAGVAPKQGSKCQPFGEMPQVAIFTLGTNHVYVLRENEEVVDNCEKRPAKLFREEVLGVEECEKALREAVELLRQANPAVKVILTVSPIRYAKYGYPESARSKAVLLLAAHGVVDSFPDMAAYFPAYEIMNDELRDYRFYRPDMLHPSEQAVDYIHERFSDAYFSERAATYAKEWRHLRAALRHRPFNPGSDAYQTFKRQTQEQVNAFAQRYPTFPDNPMEEAV</sequence>
<evidence type="ECO:0000313" key="2">
    <source>
        <dbReference type="EMBL" id="HIZ69144.1"/>
    </source>
</evidence>
<dbReference type="EMBL" id="DXBE01000035">
    <property type="protein sequence ID" value="HIZ69144.1"/>
    <property type="molecule type" value="Genomic_DNA"/>
</dbReference>
<name>A0A9D2JX35_9BACT</name>
<evidence type="ECO:0000313" key="3">
    <source>
        <dbReference type="Proteomes" id="UP000824055"/>
    </source>
</evidence>
<reference evidence="2" key="1">
    <citation type="journal article" date="2021" name="PeerJ">
        <title>Extensive microbial diversity within the chicken gut microbiome revealed by metagenomics and culture.</title>
        <authorList>
            <person name="Gilroy R."/>
            <person name="Ravi A."/>
            <person name="Getino M."/>
            <person name="Pursley I."/>
            <person name="Horton D.L."/>
            <person name="Alikhan N.F."/>
            <person name="Baker D."/>
            <person name="Gharbi K."/>
            <person name="Hall N."/>
            <person name="Watson M."/>
            <person name="Adriaenssens E.M."/>
            <person name="Foster-Nyarko E."/>
            <person name="Jarju S."/>
            <person name="Secka A."/>
            <person name="Antonio M."/>
            <person name="Oren A."/>
            <person name="Chaudhuri R.R."/>
            <person name="La Ragione R."/>
            <person name="Hildebrand F."/>
            <person name="Pallen M.J."/>
        </authorList>
    </citation>
    <scope>NUCLEOTIDE SEQUENCE</scope>
    <source>
        <strain evidence="2">ChiHecec3B27-8219</strain>
    </source>
</reference>
<reference evidence="2" key="2">
    <citation type="submission" date="2021-04" db="EMBL/GenBank/DDBJ databases">
        <authorList>
            <person name="Gilroy R."/>
        </authorList>
    </citation>
    <scope>NUCLEOTIDE SEQUENCE</scope>
    <source>
        <strain evidence="2">ChiHecec3B27-8219</strain>
    </source>
</reference>
<feature type="domain" description="GSCFA" evidence="1">
    <location>
        <begin position="84"/>
        <end position="224"/>
    </location>
</feature>
<accession>A0A9D2JX35</accession>
<feature type="domain" description="GSCFA" evidence="1">
    <location>
        <begin position="22"/>
        <end position="69"/>
    </location>
</feature>
<dbReference type="Gene3D" id="3.40.50.1110">
    <property type="entry name" value="SGNH hydrolase"/>
    <property type="match status" value="1"/>
</dbReference>